<dbReference type="GO" id="GO:0000977">
    <property type="term" value="F:RNA polymerase II transcription regulatory region sequence-specific DNA binding"/>
    <property type="evidence" value="ECO:0007669"/>
    <property type="project" value="TreeGrafter"/>
</dbReference>
<accession>A0A0D0ADA8</accession>
<feature type="domain" description="C2H2-type" evidence="6">
    <location>
        <begin position="210"/>
        <end position="239"/>
    </location>
</feature>
<dbReference type="PANTHER" id="PTHR24409">
    <property type="entry name" value="ZINC FINGER PROTEIN 142"/>
    <property type="match status" value="1"/>
</dbReference>
<reference evidence="7 8" key="1">
    <citation type="submission" date="2014-04" db="EMBL/GenBank/DDBJ databases">
        <authorList>
            <consortium name="DOE Joint Genome Institute"/>
            <person name="Kuo A."/>
            <person name="Kohler A."/>
            <person name="Costa M.D."/>
            <person name="Nagy L.G."/>
            <person name="Floudas D."/>
            <person name="Copeland A."/>
            <person name="Barry K.W."/>
            <person name="Cichocki N."/>
            <person name="Veneault-Fourrey C."/>
            <person name="LaButti K."/>
            <person name="Lindquist E.A."/>
            <person name="Lipzen A."/>
            <person name="Lundell T."/>
            <person name="Morin E."/>
            <person name="Murat C."/>
            <person name="Sun H."/>
            <person name="Tunlid A."/>
            <person name="Henrissat B."/>
            <person name="Grigoriev I.V."/>
            <person name="Hibbett D.S."/>
            <person name="Martin F."/>
            <person name="Nordberg H.P."/>
            <person name="Cantor M.N."/>
            <person name="Hua S.X."/>
        </authorList>
    </citation>
    <scope>NUCLEOTIDE SEQUENCE [LARGE SCALE GENOMIC DNA]</scope>
    <source>
        <strain evidence="7 8">441</strain>
    </source>
</reference>
<evidence type="ECO:0000313" key="7">
    <source>
        <dbReference type="EMBL" id="KIK30008.1"/>
    </source>
</evidence>
<dbReference type="AlphaFoldDB" id="A0A0D0ADA8"/>
<protein>
    <recommendedName>
        <fullName evidence="6">C2H2-type domain-containing protein</fullName>
    </recommendedName>
</protein>
<name>A0A0D0ADA8_9AGAM</name>
<keyword evidence="2" id="KW-0677">Repeat</keyword>
<keyword evidence="1" id="KW-0479">Metal-binding</keyword>
<evidence type="ECO:0000256" key="3">
    <source>
        <dbReference type="ARBA" id="ARBA00022771"/>
    </source>
</evidence>
<dbReference type="HOGENOM" id="CLU_075838_1_1_1"/>
<dbReference type="EMBL" id="KN833688">
    <property type="protein sequence ID" value="KIK30008.1"/>
    <property type="molecule type" value="Genomic_DNA"/>
</dbReference>
<dbReference type="InterPro" id="IPR013087">
    <property type="entry name" value="Znf_C2H2_type"/>
</dbReference>
<proteinExistence type="predicted"/>
<keyword evidence="3 5" id="KW-0863">Zinc-finger</keyword>
<dbReference type="PANTHER" id="PTHR24409:SF356">
    <property type="entry name" value="C2H2 FINGER DOMAIN TRANSCRIPTION FACTOR (EUROFUNG)"/>
    <property type="match status" value="1"/>
</dbReference>
<dbReference type="SUPFAM" id="SSF57667">
    <property type="entry name" value="beta-beta-alpha zinc fingers"/>
    <property type="match status" value="2"/>
</dbReference>
<dbReference type="GO" id="GO:0008270">
    <property type="term" value="F:zinc ion binding"/>
    <property type="evidence" value="ECO:0007669"/>
    <property type="project" value="UniProtKB-KW"/>
</dbReference>
<dbReference type="GO" id="GO:0000981">
    <property type="term" value="F:DNA-binding transcription factor activity, RNA polymerase II-specific"/>
    <property type="evidence" value="ECO:0007669"/>
    <property type="project" value="TreeGrafter"/>
</dbReference>
<dbReference type="GO" id="GO:0005634">
    <property type="term" value="C:nucleus"/>
    <property type="evidence" value="ECO:0007669"/>
    <property type="project" value="TreeGrafter"/>
</dbReference>
<dbReference type="PROSITE" id="PS00028">
    <property type="entry name" value="ZINC_FINGER_C2H2_1"/>
    <property type="match status" value="3"/>
</dbReference>
<dbReference type="Pfam" id="PF12874">
    <property type="entry name" value="zf-met"/>
    <property type="match status" value="3"/>
</dbReference>
<dbReference type="OrthoDB" id="6077919at2759"/>
<feature type="domain" description="C2H2-type" evidence="6">
    <location>
        <begin position="105"/>
        <end position="134"/>
    </location>
</feature>
<keyword evidence="8" id="KW-1185">Reference proteome</keyword>
<evidence type="ECO:0000256" key="5">
    <source>
        <dbReference type="PROSITE-ProRule" id="PRU00042"/>
    </source>
</evidence>
<evidence type="ECO:0000256" key="4">
    <source>
        <dbReference type="ARBA" id="ARBA00022833"/>
    </source>
</evidence>
<evidence type="ECO:0000259" key="6">
    <source>
        <dbReference type="PROSITE" id="PS50157"/>
    </source>
</evidence>
<dbReference type="STRING" id="765257.A0A0D0ADA8"/>
<dbReference type="PROSITE" id="PS50157">
    <property type="entry name" value="ZINC_FINGER_C2H2_2"/>
    <property type="match status" value="3"/>
</dbReference>
<evidence type="ECO:0000256" key="1">
    <source>
        <dbReference type="ARBA" id="ARBA00022723"/>
    </source>
</evidence>
<gene>
    <name evidence="7" type="ORF">PISMIDRAFT_672021</name>
</gene>
<reference evidence="8" key="2">
    <citation type="submission" date="2015-01" db="EMBL/GenBank/DDBJ databases">
        <title>Evolutionary Origins and Diversification of the Mycorrhizal Mutualists.</title>
        <authorList>
            <consortium name="DOE Joint Genome Institute"/>
            <consortium name="Mycorrhizal Genomics Consortium"/>
            <person name="Kohler A."/>
            <person name="Kuo A."/>
            <person name="Nagy L.G."/>
            <person name="Floudas D."/>
            <person name="Copeland A."/>
            <person name="Barry K.W."/>
            <person name="Cichocki N."/>
            <person name="Veneault-Fourrey C."/>
            <person name="LaButti K."/>
            <person name="Lindquist E.A."/>
            <person name="Lipzen A."/>
            <person name="Lundell T."/>
            <person name="Morin E."/>
            <person name="Murat C."/>
            <person name="Riley R."/>
            <person name="Ohm R."/>
            <person name="Sun H."/>
            <person name="Tunlid A."/>
            <person name="Henrissat B."/>
            <person name="Grigoriev I.V."/>
            <person name="Hibbett D.S."/>
            <person name="Martin F."/>
        </authorList>
    </citation>
    <scope>NUCLEOTIDE SEQUENCE [LARGE SCALE GENOMIC DNA]</scope>
    <source>
        <strain evidence="8">441</strain>
    </source>
</reference>
<feature type="domain" description="C2H2-type" evidence="6">
    <location>
        <begin position="79"/>
        <end position="102"/>
    </location>
</feature>
<evidence type="ECO:0000256" key="2">
    <source>
        <dbReference type="ARBA" id="ARBA00022737"/>
    </source>
</evidence>
<dbReference type="Gene3D" id="3.30.160.60">
    <property type="entry name" value="Classic Zinc Finger"/>
    <property type="match status" value="2"/>
</dbReference>
<evidence type="ECO:0000313" key="8">
    <source>
        <dbReference type="Proteomes" id="UP000054018"/>
    </source>
</evidence>
<dbReference type="Pfam" id="PF00096">
    <property type="entry name" value="zf-C2H2"/>
    <property type="match status" value="2"/>
</dbReference>
<dbReference type="SMART" id="SM00355">
    <property type="entry name" value="ZnF_C2H2"/>
    <property type="match status" value="8"/>
</dbReference>
<keyword evidence="4" id="KW-0862">Zinc</keyword>
<sequence length="290" mass="33733">MSSYCDRCERHFSSHFAYCQHVRDSANHNVCDDCGIDFSSWRGLKEHWVQDPDHDYCQYCNEHFPNRSALIDHYYEDHHYCETCNRVFKNEHGLHEHNRQRHEDRYCVSCKRLFRAESNLRSHLNSSIHQPKDVPCPFHGCDMTFVSKSALILHLESGGCQSGVDRQKVNRYVRDMDRNNIITDPSRLLTGGDDTVDYIATVGSWNGRAYECVLCHSQFKALSDLNRHLTSPRHQSKIYKCPLSTCGVRFRTLSALCQHIESERCGIMKFQAVRNTLDNMLTGVGRIAYY</sequence>
<dbReference type="InterPro" id="IPR036236">
    <property type="entry name" value="Znf_C2H2_sf"/>
</dbReference>
<organism evidence="7 8">
    <name type="scientific">Pisolithus microcarpus 441</name>
    <dbReference type="NCBI Taxonomy" id="765257"/>
    <lineage>
        <taxon>Eukaryota</taxon>
        <taxon>Fungi</taxon>
        <taxon>Dikarya</taxon>
        <taxon>Basidiomycota</taxon>
        <taxon>Agaricomycotina</taxon>
        <taxon>Agaricomycetes</taxon>
        <taxon>Agaricomycetidae</taxon>
        <taxon>Boletales</taxon>
        <taxon>Sclerodermatineae</taxon>
        <taxon>Pisolithaceae</taxon>
        <taxon>Pisolithus</taxon>
    </lineage>
</organism>
<dbReference type="Proteomes" id="UP000054018">
    <property type="component" value="Unassembled WGS sequence"/>
</dbReference>